<evidence type="ECO:0000256" key="1">
    <source>
        <dbReference type="SAM" id="MobiDB-lite"/>
    </source>
</evidence>
<organism evidence="2 3">
    <name type="scientific">Adineta steineri</name>
    <dbReference type="NCBI Taxonomy" id="433720"/>
    <lineage>
        <taxon>Eukaryota</taxon>
        <taxon>Metazoa</taxon>
        <taxon>Spiralia</taxon>
        <taxon>Gnathifera</taxon>
        <taxon>Rotifera</taxon>
        <taxon>Eurotatoria</taxon>
        <taxon>Bdelloidea</taxon>
        <taxon>Adinetida</taxon>
        <taxon>Adinetidae</taxon>
        <taxon>Adineta</taxon>
    </lineage>
</organism>
<dbReference type="EMBL" id="CAJOBB010001288">
    <property type="protein sequence ID" value="CAF3836173.1"/>
    <property type="molecule type" value="Genomic_DNA"/>
</dbReference>
<comment type="caution">
    <text evidence="2">The sequence shown here is derived from an EMBL/GenBank/DDBJ whole genome shotgun (WGS) entry which is preliminary data.</text>
</comment>
<dbReference type="Proteomes" id="UP000663868">
    <property type="component" value="Unassembled WGS sequence"/>
</dbReference>
<reference evidence="2" key="1">
    <citation type="submission" date="2021-02" db="EMBL/GenBank/DDBJ databases">
        <authorList>
            <person name="Nowell W R."/>
        </authorList>
    </citation>
    <scope>NUCLEOTIDE SEQUENCE</scope>
</reference>
<dbReference type="AlphaFoldDB" id="A0A819DIQ6"/>
<name>A0A819DIQ6_9BILA</name>
<feature type="compositionally biased region" description="Polar residues" evidence="1">
    <location>
        <begin position="25"/>
        <end position="36"/>
    </location>
</feature>
<feature type="compositionally biased region" description="Low complexity" evidence="1">
    <location>
        <begin position="66"/>
        <end position="81"/>
    </location>
</feature>
<proteinExistence type="predicted"/>
<evidence type="ECO:0000313" key="3">
    <source>
        <dbReference type="Proteomes" id="UP000663868"/>
    </source>
</evidence>
<protein>
    <submittedName>
        <fullName evidence="2">Uncharacterized protein</fullName>
    </submittedName>
</protein>
<accession>A0A819DIQ6</accession>
<sequence length="122" mass="13493">MDLRIANWIVRIAEAKPTTVDDNDNNSQQYTGSCGSRGSGIKEQPNRMNAERNKRRFASGNEEVPNSNNTSVTNSCNSSRNTSREQSRESSLNKVSATSASTSTITTLLYSWYTTSFTSKIL</sequence>
<gene>
    <name evidence="2" type="ORF">KXQ929_LOCUS19177</name>
</gene>
<feature type="region of interest" description="Disordered" evidence="1">
    <location>
        <begin position="16"/>
        <end position="101"/>
    </location>
</feature>
<evidence type="ECO:0000313" key="2">
    <source>
        <dbReference type="EMBL" id="CAF3836173.1"/>
    </source>
</evidence>